<dbReference type="EMBL" id="JAPUUL010001758">
    <property type="protein sequence ID" value="KAJ8126651.1"/>
    <property type="molecule type" value="Genomic_DNA"/>
</dbReference>
<evidence type="ECO:0000313" key="1">
    <source>
        <dbReference type="EMBL" id="KAJ8126651.1"/>
    </source>
</evidence>
<sequence length="284" mass="32195">MVFSVETNRQLLASDFLPPCDGPKLHAFKGKNASIKWIKRLGSPPSPESGCQSYVFKVETQSQTYALKIFKFSPPCDPRSLLGPIRGEAVEKEDVVFHTDPFYAECRAYGRIQDAYGTRRPKMPCVADCYGFLALSEADRRYLADQGIDPCCDLSPDDKYRAIADKSPVRALVKEYVRDNSILDDKIAERIRRGILFVNKIGILIRDVRLDNYVGGMLVDLGSSWTKPHCILDNTKYLLKEWEWADRVMFNDMLEEEGIQPRVPGMQVTSVIDSSSTRARLVEK</sequence>
<gene>
    <name evidence="1" type="ORF">O1611_g6987</name>
</gene>
<dbReference type="Proteomes" id="UP001153332">
    <property type="component" value="Unassembled WGS sequence"/>
</dbReference>
<keyword evidence="2" id="KW-1185">Reference proteome</keyword>
<reference evidence="1" key="1">
    <citation type="submission" date="2022-12" db="EMBL/GenBank/DDBJ databases">
        <title>Genome Sequence of Lasiodiplodia mahajangana.</title>
        <authorList>
            <person name="Buettner E."/>
        </authorList>
    </citation>
    <scope>NUCLEOTIDE SEQUENCE</scope>
    <source>
        <strain evidence="1">VT137</strain>
    </source>
</reference>
<proteinExistence type="predicted"/>
<protein>
    <submittedName>
        <fullName evidence="1">Uncharacterized protein</fullName>
    </submittedName>
</protein>
<organism evidence="1 2">
    <name type="scientific">Lasiodiplodia mahajangana</name>
    <dbReference type="NCBI Taxonomy" id="1108764"/>
    <lineage>
        <taxon>Eukaryota</taxon>
        <taxon>Fungi</taxon>
        <taxon>Dikarya</taxon>
        <taxon>Ascomycota</taxon>
        <taxon>Pezizomycotina</taxon>
        <taxon>Dothideomycetes</taxon>
        <taxon>Dothideomycetes incertae sedis</taxon>
        <taxon>Botryosphaeriales</taxon>
        <taxon>Botryosphaeriaceae</taxon>
        <taxon>Lasiodiplodia</taxon>
    </lineage>
</organism>
<comment type="caution">
    <text evidence="1">The sequence shown here is derived from an EMBL/GenBank/DDBJ whole genome shotgun (WGS) entry which is preliminary data.</text>
</comment>
<name>A0ACC2JGT3_9PEZI</name>
<accession>A0ACC2JGT3</accession>
<evidence type="ECO:0000313" key="2">
    <source>
        <dbReference type="Proteomes" id="UP001153332"/>
    </source>
</evidence>